<dbReference type="RefSeq" id="WP_063477538.1">
    <property type="nucleotide sequence ID" value="NZ_JBCMWP010000019.1"/>
</dbReference>
<dbReference type="EMBL" id="LWMH01000001">
    <property type="protein sequence ID" value="KZS45034.1"/>
    <property type="molecule type" value="Genomic_DNA"/>
</dbReference>
<dbReference type="OrthoDB" id="2643970at2"/>
<dbReference type="Gene3D" id="2.40.50.140">
    <property type="entry name" value="Nucleic acid-binding proteins"/>
    <property type="match status" value="1"/>
</dbReference>
<evidence type="ECO:0000313" key="3">
    <source>
        <dbReference type="Proteomes" id="UP000076796"/>
    </source>
</evidence>
<name>A0A163GLK1_9BACL</name>
<evidence type="ECO:0000256" key="1">
    <source>
        <dbReference type="SAM" id="SignalP"/>
    </source>
</evidence>
<evidence type="ECO:0000313" key="2">
    <source>
        <dbReference type="EMBL" id="KZS45034.1"/>
    </source>
</evidence>
<dbReference type="Proteomes" id="UP000076796">
    <property type="component" value="Unassembled WGS sequence"/>
</dbReference>
<dbReference type="AlphaFoldDB" id="A0A163GLK1"/>
<comment type="caution">
    <text evidence="2">The sequence shown here is derived from an EMBL/GenBank/DDBJ whole genome shotgun (WGS) entry which is preliminary data.</text>
</comment>
<dbReference type="Pfam" id="PF11518">
    <property type="entry name" value="DUF3221"/>
    <property type="match status" value="1"/>
</dbReference>
<reference evidence="2" key="1">
    <citation type="journal article" date="2016" name="Genome Announc.">
        <title>Draft genomes of two strains of Paenibacillus glucanolyticus with capability to degrade lignocellulose.</title>
        <authorList>
            <person name="Mathews S.L."/>
            <person name="Pawlak J."/>
            <person name="Grunden A.M."/>
        </authorList>
    </citation>
    <scope>NUCLEOTIDE SEQUENCE [LARGE SCALE GENOMIC DNA]</scope>
    <source>
        <strain evidence="2">SLM1</strain>
    </source>
</reference>
<feature type="signal peptide" evidence="1">
    <location>
        <begin position="1"/>
        <end position="20"/>
    </location>
</feature>
<keyword evidence="3" id="KW-1185">Reference proteome</keyword>
<gene>
    <name evidence="2" type="ORF">AWU65_03365</name>
</gene>
<organism evidence="2 3">
    <name type="scientific">Paenibacillus glucanolyticus</name>
    <dbReference type="NCBI Taxonomy" id="59843"/>
    <lineage>
        <taxon>Bacteria</taxon>
        <taxon>Bacillati</taxon>
        <taxon>Bacillota</taxon>
        <taxon>Bacilli</taxon>
        <taxon>Bacillales</taxon>
        <taxon>Paenibacillaceae</taxon>
        <taxon>Paenibacillus</taxon>
    </lineage>
</organism>
<keyword evidence="1" id="KW-0732">Signal</keyword>
<protein>
    <recommendedName>
        <fullName evidence="4">DUF3221 domain-containing protein</fullName>
    </recommendedName>
</protein>
<feature type="chain" id="PRO_5039646836" description="DUF3221 domain-containing protein" evidence="1">
    <location>
        <begin position="21"/>
        <end position="112"/>
    </location>
</feature>
<dbReference type="InterPro" id="IPR012340">
    <property type="entry name" value="NA-bd_OB-fold"/>
</dbReference>
<proteinExistence type="predicted"/>
<evidence type="ECO:0008006" key="4">
    <source>
        <dbReference type="Google" id="ProtNLM"/>
    </source>
</evidence>
<dbReference type="InterPro" id="IPR021598">
    <property type="entry name" value="DUF3221"/>
</dbReference>
<dbReference type="PROSITE" id="PS51257">
    <property type="entry name" value="PROKAR_LIPOPROTEIN"/>
    <property type="match status" value="1"/>
</dbReference>
<accession>A0A163GLK1</accession>
<sequence>MHKKKALLICLCLFFLTACSSSKSDYETLTGVVKEIDVENKKILVISGLKKEDLQEDYKVLIELKKYKEVLWVSGIDPSKFTIGEKVEISYNSIEDSYPGQVTAKNITKLDH</sequence>